<evidence type="ECO:0000313" key="2">
    <source>
        <dbReference type="Proteomes" id="UP001066276"/>
    </source>
</evidence>
<dbReference type="AlphaFoldDB" id="A0AAV7RGZ7"/>
<keyword evidence="2" id="KW-1185">Reference proteome</keyword>
<evidence type="ECO:0000313" key="1">
    <source>
        <dbReference type="EMBL" id="KAJ1150123.1"/>
    </source>
</evidence>
<gene>
    <name evidence="1" type="ORF">NDU88_002921</name>
</gene>
<comment type="caution">
    <text evidence="1">The sequence shown here is derived from an EMBL/GenBank/DDBJ whole genome shotgun (WGS) entry which is preliminary data.</text>
</comment>
<dbReference type="Proteomes" id="UP001066276">
    <property type="component" value="Chromosome 5"/>
</dbReference>
<accession>A0AAV7RGZ7</accession>
<organism evidence="1 2">
    <name type="scientific">Pleurodeles waltl</name>
    <name type="common">Iberian ribbed newt</name>
    <dbReference type="NCBI Taxonomy" id="8319"/>
    <lineage>
        <taxon>Eukaryota</taxon>
        <taxon>Metazoa</taxon>
        <taxon>Chordata</taxon>
        <taxon>Craniata</taxon>
        <taxon>Vertebrata</taxon>
        <taxon>Euteleostomi</taxon>
        <taxon>Amphibia</taxon>
        <taxon>Batrachia</taxon>
        <taxon>Caudata</taxon>
        <taxon>Salamandroidea</taxon>
        <taxon>Salamandridae</taxon>
        <taxon>Pleurodelinae</taxon>
        <taxon>Pleurodeles</taxon>
    </lineage>
</organism>
<proteinExistence type="predicted"/>
<protein>
    <submittedName>
        <fullName evidence="1">Uncharacterized protein</fullName>
    </submittedName>
</protein>
<dbReference type="EMBL" id="JANPWB010000009">
    <property type="protein sequence ID" value="KAJ1150123.1"/>
    <property type="molecule type" value="Genomic_DNA"/>
</dbReference>
<name>A0AAV7RGZ7_PLEWA</name>
<sequence length="223" mass="24300">MMNRAMGVNAQQGLGPGQSPAAISLPMTIGPPVPLYAQGKPGVWDQGVMTQEAIRGGFTGTPQLMTPREQTAEGLRSLLDLSPIGAPLETMRQAGLGVLTPQILSANTSQAPLMQSGNISLQGFPVQQLNEWLEKINASQTTAVTAERSERNEYLNFVRLSVEAMELVEGTMGVNRLESYTETELRYLCPKITKEVSKVHQRLANLADKSNIDIENTKHLKRS</sequence>
<reference evidence="1" key="1">
    <citation type="journal article" date="2022" name="bioRxiv">
        <title>Sequencing and chromosome-scale assembly of the giantPleurodeles waltlgenome.</title>
        <authorList>
            <person name="Brown T."/>
            <person name="Elewa A."/>
            <person name="Iarovenko S."/>
            <person name="Subramanian E."/>
            <person name="Araus A.J."/>
            <person name="Petzold A."/>
            <person name="Susuki M."/>
            <person name="Suzuki K.-i.T."/>
            <person name="Hayashi T."/>
            <person name="Toyoda A."/>
            <person name="Oliveira C."/>
            <person name="Osipova E."/>
            <person name="Leigh N.D."/>
            <person name="Simon A."/>
            <person name="Yun M.H."/>
        </authorList>
    </citation>
    <scope>NUCLEOTIDE SEQUENCE</scope>
    <source>
        <strain evidence="1">20211129_DDA</strain>
        <tissue evidence="1">Liver</tissue>
    </source>
</reference>